<evidence type="ECO:0000313" key="4">
    <source>
        <dbReference type="Proteomes" id="UP000053429"/>
    </source>
</evidence>
<dbReference type="PANTHER" id="PTHR35526:SF3">
    <property type="entry name" value="ANTI-SIGMA-F FACTOR RSBW"/>
    <property type="match status" value="1"/>
</dbReference>
<evidence type="ECO:0000259" key="2">
    <source>
        <dbReference type="Pfam" id="PF13581"/>
    </source>
</evidence>
<keyword evidence="4" id="KW-1185">Reference proteome</keyword>
<organism evidence="3 4">
    <name type="scientific">Streptomyces caeruleatus</name>
    <dbReference type="NCBI Taxonomy" id="661399"/>
    <lineage>
        <taxon>Bacteria</taxon>
        <taxon>Bacillati</taxon>
        <taxon>Actinomycetota</taxon>
        <taxon>Actinomycetes</taxon>
        <taxon>Kitasatosporales</taxon>
        <taxon>Streptomycetaceae</taxon>
        <taxon>Streptomyces</taxon>
    </lineage>
</organism>
<keyword evidence="1" id="KW-0808">Transferase</keyword>
<protein>
    <recommendedName>
        <fullName evidence="2">Histidine kinase/HSP90-like ATPase domain-containing protein</fullName>
    </recommendedName>
</protein>
<dbReference type="EMBL" id="LMWY01000023">
    <property type="protein sequence ID" value="KUO02798.1"/>
    <property type="molecule type" value="Genomic_DNA"/>
</dbReference>
<dbReference type="Proteomes" id="UP000053429">
    <property type="component" value="Unassembled WGS sequence"/>
</dbReference>
<gene>
    <name evidence="3" type="ORF">AQJ67_20430</name>
</gene>
<evidence type="ECO:0000256" key="1">
    <source>
        <dbReference type="ARBA" id="ARBA00022527"/>
    </source>
</evidence>
<keyword evidence="1" id="KW-0723">Serine/threonine-protein kinase</keyword>
<dbReference type="Pfam" id="PF13581">
    <property type="entry name" value="HATPase_c_2"/>
    <property type="match status" value="1"/>
</dbReference>
<dbReference type="AlphaFoldDB" id="A0A101U2B5"/>
<dbReference type="Gene3D" id="3.30.565.10">
    <property type="entry name" value="Histidine kinase-like ATPase, C-terminal domain"/>
    <property type="match status" value="1"/>
</dbReference>
<evidence type="ECO:0000313" key="3">
    <source>
        <dbReference type="EMBL" id="KUO02798.1"/>
    </source>
</evidence>
<comment type="caution">
    <text evidence="3">The sequence shown here is derived from an EMBL/GenBank/DDBJ whole genome shotgun (WGS) entry which is preliminary data.</text>
</comment>
<sequence>MERLCARLRAAASGATPLALETLCDEALGMLGPGGRDGDVALLAARFEGLLPETVAYWYMAPRPQTAGQARRLTRRTLGHWGLDSLVETTELMVSEVVANAVRFASRPITLRLLCTDVLRCEVGDDSPVVPRMRHARLSDEGGRGLFLVDQLARRWGATRVSTGKIVWFEQPLPGPPGVR</sequence>
<dbReference type="FunFam" id="3.30.565.10:FF:000028">
    <property type="entry name" value="PAS sensor protein"/>
    <property type="match status" value="1"/>
</dbReference>
<reference evidence="3 4" key="1">
    <citation type="submission" date="2015-10" db="EMBL/GenBank/DDBJ databases">
        <title>Draft genome sequence of Streptomyces caeruleatus NRRL B-24802, type strain for the species Streptomyces caeruleatus.</title>
        <authorList>
            <person name="Ruckert C."/>
            <person name="Winkler A."/>
            <person name="Kalinowski J."/>
            <person name="Kampfer P."/>
            <person name="Glaeser S."/>
        </authorList>
    </citation>
    <scope>NUCLEOTIDE SEQUENCE [LARGE SCALE GENOMIC DNA]</scope>
    <source>
        <strain evidence="3 4">NRRL B-24802</strain>
    </source>
</reference>
<dbReference type="STRING" id="661399.AQJ67_20430"/>
<dbReference type="GO" id="GO:0004674">
    <property type="term" value="F:protein serine/threonine kinase activity"/>
    <property type="evidence" value="ECO:0007669"/>
    <property type="project" value="UniProtKB-KW"/>
</dbReference>
<dbReference type="CDD" id="cd16936">
    <property type="entry name" value="HATPase_RsbW-like"/>
    <property type="match status" value="1"/>
</dbReference>
<dbReference type="InterPro" id="IPR036890">
    <property type="entry name" value="HATPase_C_sf"/>
</dbReference>
<accession>A0A101U2B5</accession>
<keyword evidence="1" id="KW-0418">Kinase</keyword>
<dbReference type="PANTHER" id="PTHR35526">
    <property type="entry name" value="ANTI-SIGMA-F FACTOR RSBW-RELATED"/>
    <property type="match status" value="1"/>
</dbReference>
<proteinExistence type="predicted"/>
<dbReference type="InterPro" id="IPR050267">
    <property type="entry name" value="Anti-sigma-factor_SerPK"/>
</dbReference>
<dbReference type="SUPFAM" id="SSF55874">
    <property type="entry name" value="ATPase domain of HSP90 chaperone/DNA topoisomerase II/histidine kinase"/>
    <property type="match status" value="1"/>
</dbReference>
<name>A0A101U2B5_9ACTN</name>
<feature type="domain" description="Histidine kinase/HSP90-like ATPase" evidence="2">
    <location>
        <begin position="62"/>
        <end position="169"/>
    </location>
</feature>
<dbReference type="InterPro" id="IPR003594">
    <property type="entry name" value="HATPase_dom"/>
</dbReference>